<accession>A0AAV5T793</accession>
<protein>
    <submittedName>
        <fullName evidence="1">Uncharacterized protein</fullName>
    </submittedName>
</protein>
<dbReference type="EMBL" id="BTSX01000003">
    <property type="protein sequence ID" value="GMS88155.1"/>
    <property type="molecule type" value="Genomic_DNA"/>
</dbReference>
<dbReference type="Proteomes" id="UP001432027">
    <property type="component" value="Unassembled WGS sequence"/>
</dbReference>
<name>A0AAV5T793_9BILA</name>
<reference evidence="1" key="1">
    <citation type="submission" date="2023-10" db="EMBL/GenBank/DDBJ databases">
        <title>Genome assembly of Pristionchus species.</title>
        <authorList>
            <person name="Yoshida K."/>
            <person name="Sommer R.J."/>
        </authorList>
    </citation>
    <scope>NUCLEOTIDE SEQUENCE</scope>
    <source>
        <strain evidence="1">RS0144</strain>
    </source>
</reference>
<comment type="caution">
    <text evidence="1">The sequence shown here is derived from an EMBL/GenBank/DDBJ whole genome shotgun (WGS) entry which is preliminary data.</text>
</comment>
<evidence type="ECO:0000313" key="1">
    <source>
        <dbReference type="EMBL" id="GMS88155.1"/>
    </source>
</evidence>
<proteinExistence type="predicted"/>
<keyword evidence="2" id="KW-1185">Reference proteome</keyword>
<gene>
    <name evidence="1" type="ORF">PENTCL1PPCAC_10330</name>
</gene>
<organism evidence="1 2">
    <name type="scientific">Pristionchus entomophagus</name>
    <dbReference type="NCBI Taxonomy" id="358040"/>
    <lineage>
        <taxon>Eukaryota</taxon>
        <taxon>Metazoa</taxon>
        <taxon>Ecdysozoa</taxon>
        <taxon>Nematoda</taxon>
        <taxon>Chromadorea</taxon>
        <taxon>Rhabditida</taxon>
        <taxon>Rhabditina</taxon>
        <taxon>Diplogasteromorpha</taxon>
        <taxon>Diplogasteroidea</taxon>
        <taxon>Neodiplogasteridae</taxon>
        <taxon>Pristionchus</taxon>
    </lineage>
</organism>
<dbReference type="AlphaFoldDB" id="A0AAV5T793"/>
<evidence type="ECO:0000313" key="2">
    <source>
        <dbReference type="Proteomes" id="UP001432027"/>
    </source>
</evidence>
<feature type="non-terminal residue" evidence="1">
    <location>
        <position position="1"/>
    </location>
</feature>
<sequence>ATVTLDDYGTGQATVDTVHRSVIATVLSGVYGSFTSLQDSFDLDQDLDQVVVLEVEQITVLPILPIASSSAGTLDCIPYRQLCQTFFCCQSSWRIRWFGWY</sequence>